<name>A0A940PR22_9MICO</name>
<evidence type="ECO:0000256" key="2">
    <source>
        <dbReference type="SAM" id="Phobius"/>
    </source>
</evidence>
<keyword evidence="2" id="KW-1133">Transmembrane helix</keyword>
<organism evidence="3 4">
    <name type="scientific">Leucobacter exalbidus</name>
    <dbReference type="NCBI Taxonomy" id="662960"/>
    <lineage>
        <taxon>Bacteria</taxon>
        <taxon>Bacillati</taxon>
        <taxon>Actinomycetota</taxon>
        <taxon>Actinomycetes</taxon>
        <taxon>Micrococcales</taxon>
        <taxon>Microbacteriaceae</taxon>
        <taxon>Leucobacter</taxon>
    </lineage>
</organism>
<feature type="compositionally biased region" description="Polar residues" evidence="1">
    <location>
        <begin position="1"/>
        <end position="17"/>
    </location>
</feature>
<gene>
    <name evidence="3" type="ORF">JOF28_000279</name>
</gene>
<comment type="caution">
    <text evidence="3">The sequence shown here is derived from an EMBL/GenBank/DDBJ whole genome shotgun (WGS) entry which is preliminary data.</text>
</comment>
<dbReference type="EMBL" id="JAFIDA010000001">
    <property type="protein sequence ID" value="MBP1325047.1"/>
    <property type="molecule type" value="Genomic_DNA"/>
</dbReference>
<evidence type="ECO:0000313" key="4">
    <source>
        <dbReference type="Proteomes" id="UP000675163"/>
    </source>
</evidence>
<proteinExistence type="predicted"/>
<protein>
    <submittedName>
        <fullName evidence="3">Membrane metal-binding protein</fullName>
    </submittedName>
</protein>
<evidence type="ECO:0000313" key="3">
    <source>
        <dbReference type="EMBL" id="MBP1325047.1"/>
    </source>
</evidence>
<keyword evidence="2" id="KW-0472">Membrane</keyword>
<keyword evidence="2" id="KW-0812">Transmembrane</keyword>
<accession>A0A940PR22</accession>
<sequence>MSDATTIEGQRTVSSRTAEPVPRAPPGTWRVLGPALVLWVVTAISVAVPGSWWVLVCLASVVGGVAAVAAIRGRKWLSHAIFAYAAVGAALVMVTGMRIGVAEAQREAPHIEAAVSSGESVALRVALSDYPALDAEATENAISGWSPATLLEQRHGTKLVLWFARTETDLGIGGDAEAQDTAPRFWAPGTELLIEGHPVPLEATSGAPFGISVKRVSEITPASPGMIVAANLRAQLRDTAAQVAWASLVPGFAVGDTALVSDLLDERMRSSSLSHLVAVSGDTVRSGGG</sequence>
<reference evidence="3" key="1">
    <citation type="submission" date="2021-02" db="EMBL/GenBank/DDBJ databases">
        <title>Sequencing the genomes of 1000 actinobacteria strains.</title>
        <authorList>
            <person name="Klenk H.-P."/>
        </authorList>
    </citation>
    <scope>NUCLEOTIDE SEQUENCE</scope>
    <source>
        <strain evidence="3">DSM 22850</strain>
    </source>
</reference>
<keyword evidence="4" id="KW-1185">Reference proteome</keyword>
<dbReference type="AlphaFoldDB" id="A0A940PR22"/>
<feature type="transmembrane region" description="Helical" evidence="2">
    <location>
        <begin position="36"/>
        <end position="69"/>
    </location>
</feature>
<evidence type="ECO:0000256" key="1">
    <source>
        <dbReference type="SAM" id="MobiDB-lite"/>
    </source>
</evidence>
<feature type="region of interest" description="Disordered" evidence="1">
    <location>
        <begin position="1"/>
        <end position="24"/>
    </location>
</feature>
<dbReference type="Proteomes" id="UP000675163">
    <property type="component" value="Unassembled WGS sequence"/>
</dbReference>
<dbReference type="RefSeq" id="WP_209704132.1">
    <property type="nucleotide sequence ID" value="NZ_JAFIDA010000001.1"/>
</dbReference>
<feature type="transmembrane region" description="Helical" evidence="2">
    <location>
        <begin position="81"/>
        <end position="101"/>
    </location>
</feature>